<dbReference type="EMBL" id="MLAK01000589">
    <property type="protein sequence ID" value="OHT11374.1"/>
    <property type="molecule type" value="Genomic_DNA"/>
</dbReference>
<dbReference type="Proteomes" id="UP000179807">
    <property type="component" value="Unassembled WGS sequence"/>
</dbReference>
<dbReference type="InterPro" id="IPR036770">
    <property type="entry name" value="Ankyrin_rpt-contain_sf"/>
</dbReference>
<dbReference type="SUPFAM" id="SSF48403">
    <property type="entry name" value="Ankyrin repeat"/>
    <property type="match status" value="4"/>
</dbReference>
<dbReference type="PANTHER" id="PTHR24123">
    <property type="entry name" value="ANKYRIN REPEAT-CONTAINING"/>
    <property type="match status" value="1"/>
</dbReference>
<comment type="caution">
    <text evidence="3">The sequence shown here is derived from an EMBL/GenBank/DDBJ whole genome shotgun (WGS) entry which is preliminary data.</text>
</comment>
<organism evidence="3 4">
    <name type="scientific">Tritrichomonas foetus</name>
    <dbReference type="NCBI Taxonomy" id="1144522"/>
    <lineage>
        <taxon>Eukaryota</taxon>
        <taxon>Metamonada</taxon>
        <taxon>Parabasalia</taxon>
        <taxon>Tritrichomonadida</taxon>
        <taxon>Tritrichomonadidae</taxon>
        <taxon>Tritrichomonas</taxon>
    </lineage>
</organism>
<evidence type="ECO:0000256" key="2">
    <source>
        <dbReference type="ARBA" id="ARBA00023043"/>
    </source>
</evidence>
<evidence type="ECO:0000313" key="4">
    <source>
        <dbReference type="Proteomes" id="UP000179807"/>
    </source>
</evidence>
<name>A0A1J4KNU7_9EUKA</name>
<dbReference type="InterPro" id="IPR051165">
    <property type="entry name" value="Multifunctional_ANK_Repeat"/>
</dbReference>
<evidence type="ECO:0000313" key="3">
    <source>
        <dbReference type="EMBL" id="OHT11374.1"/>
    </source>
</evidence>
<protein>
    <submittedName>
        <fullName evidence="3">Uncharacterized protein</fullName>
    </submittedName>
</protein>
<keyword evidence="4" id="KW-1185">Reference proteome</keyword>
<evidence type="ECO:0000256" key="1">
    <source>
        <dbReference type="ARBA" id="ARBA00022737"/>
    </source>
</evidence>
<dbReference type="RefSeq" id="XP_068364510.1">
    <property type="nucleotide sequence ID" value="XM_068500634.1"/>
</dbReference>
<reference evidence="3" key="1">
    <citation type="submission" date="2016-10" db="EMBL/GenBank/DDBJ databases">
        <authorList>
            <person name="Benchimol M."/>
            <person name="Almeida L.G."/>
            <person name="Vasconcelos A.T."/>
            <person name="Perreira-Neves A."/>
            <person name="Rosa I.A."/>
            <person name="Tasca T."/>
            <person name="Bogo M.R."/>
            <person name="de Souza W."/>
        </authorList>
    </citation>
    <scope>NUCLEOTIDE SEQUENCE [LARGE SCALE GENOMIC DNA]</scope>
    <source>
        <strain evidence="3">K</strain>
    </source>
</reference>
<accession>A0A1J4KNU7</accession>
<dbReference type="Gene3D" id="1.25.40.20">
    <property type="entry name" value="Ankyrin repeat-containing domain"/>
    <property type="match status" value="4"/>
</dbReference>
<gene>
    <name evidence="3" type="ORF">TRFO_19180</name>
</gene>
<dbReference type="PANTHER" id="PTHR24123:SF33">
    <property type="entry name" value="PROTEIN HOS4"/>
    <property type="match status" value="1"/>
</dbReference>
<dbReference type="VEuPathDB" id="TrichDB:TRFO_19180"/>
<dbReference type="GeneID" id="94835338"/>
<keyword evidence="1" id="KW-0677">Repeat</keyword>
<dbReference type="SMART" id="SM00248">
    <property type="entry name" value="ANK"/>
    <property type="match status" value="10"/>
</dbReference>
<sequence>MYDWIKETGLDIRSNRQHSSVLYNAIMHFNFPIILDTLDEIPQLTNFLLHCGVLDNREVYQLFQEVEHTSHLTYLSSLIYSLNNNLLKNEFTKANATLNQSLFQTLLGMLIKINDIEIYNYFSSFAHDLSKNKDIFELAVESNAWRIVKLIVQDEKFDVDLYINNNNRINFRNNISNRQIALYRDFLEIKGFDINKTYTSTGGSVFSLLTWCGAVNLVKYVYNISSFNINKRGAIGETPLTGCSLNNLPELAGFLVSLKGIKVNKKNKSHLNTPIEIALQKQHVDVILALLNHPELIFNSEDLIKFACKRNDLELAQKIVNHTKFETEKWDIYLNEIIKSQSQNVFQVLYDLYLRDNHIKITHSHNKDKYNKKTLLCAFKVAVVKLSDINLYKKYFNSNDLSNELEEITNQKLTKSPLFYALKNPNCLAYLLNKTNLDPNVVDKKGFTLIQKAVQTKSHHSIQVLIEDQRVVLDFRDKEYLINESEKNVRNLLLESNRLKFNSIDIRKFGINIQIIQNLLQFGFNDMNFVQKYDYLSPLQLSIEEGNIELFSYILTLSGINFNLNGTLIHLMNHFDIQEFISFINNKQINIDVNYYDDNYYTALIHATSNNQLEYIHALLEHPDIKIDLVVRNVSALSCVITIEACDLLIKHGAKAINYVNLQGITPLCYSIKNNQDGLFNYLINLNMIDYTKENNCFSASLKNENKKYFEIISTKEIKPDRQSLVFAIDHIDHYLLSIILPHFGPLDGFLPLANADEKTLQILFDHGFDFSIIPESFERRDSRYLLLTAVEENNLCLVQRILTYENIQINFTDERGEFPLGIALYNGYHKIALLLLRQPGINVNLLFHNEYPPIMIVAQLKTIHHSIQIELIELILKNSHEMLNFERNGKTALSLALEKRNILVIHFLQNIPNIKIAPSIVGYCIMQKNIELFKIILHSQEYLLIEKEIQNIFACKFYEAVSLLTNDDRIKCNDFSFLEHSSIKYESPKNIIRDFVLSKADCNNPNIVRNLMKYSFCIYSPFQSIVQKIDNINEVYKGVTHLMFSLEEHFLNEAFAFIVDPRIDFYIPNKHGKNVLQMNFNDYPDLQNLLITIQNLKQKLPS</sequence>
<keyword evidence="2" id="KW-0040">ANK repeat</keyword>
<dbReference type="InterPro" id="IPR002110">
    <property type="entry name" value="Ankyrin_rpt"/>
</dbReference>
<dbReference type="AlphaFoldDB" id="A0A1J4KNU7"/>
<proteinExistence type="predicted"/>